<feature type="transmembrane region" description="Helical" evidence="1">
    <location>
        <begin position="243"/>
        <end position="260"/>
    </location>
</feature>
<proteinExistence type="predicted"/>
<dbReference type="AlphaFoldDB" id="A0AA96F598"/>
<reference evidence="2 3" key="1">
    <citation type="submission" date="2023-09" db="EMBL/GenBank/DDBJ databases">
        <title>Demequina sp. a novel bacteria isolated from Capsicum annuum.</title>
        <authorList>
            <person name="Humaira Z."/>
            <person name="Lee J."/>
            <person name="Cho D."/>
        </authorList>
    </citation>
    <scope>NUCLEOTIDE SEQUENCE [LARGE SCALE GENOMIC DNA]</scope>
    <source>
        <strain evidence="2 3">OYTSA14</strain>
    </source>
</reference>
<sequence>MRLRIALREAWRNIAGGTGRTLTLTLTLLAIAVSCQAADVLSARAIVHEAQVYQDAGANVLVLSSAGNVDPVRFKALASQPNVIAAGALRTTTDQVAAALPGSSIPAYETTPGFASILTGRPSTGVGVTIASDVATTVGVGVGDTLPLLAGTARVDGVYGYPQDGRVGGLGYSILIPTTDTSAFDACWVQEWPMTDTTAMLLRGTVMPASGNDAAPAQLSQFNATLGTTLDSAAAYASRPTRWAPVGALLLGALTAFGLLRLRQLEHASALHLGVRRLDLLAIILVETVMAALLATIACLASGALLARFATVEDVDTTLRLALLSPASASAGAMLGAMAGGASVREASLMRLFKER</sequence>
<evidence type="ECO:0000313" key="2">
    <source>
        <dbReference type="EMBL" id="WNM24291.1"/>
    </source>
</evidence>
<feature type="transmembrane region" description="Helical" evidence="1">
    <location>
        <begin position="280"/>
        <end position="307"/>
    </location>
</feature>
<keyword evidence="3" id="KW-1185">Reference proteome</keyword>
<protein>
    <submittedName>
        <fullName evidence="2">Uncharacterized protein</fullName>
    </submittedName>
</protein>
<keyword evidence="1" id="KW-0472">Membrane</keyword>
<gene>
    <name evidence="2" type="ORF">RN606_13150</name>
</gene>
<accession>A0AA96F598</accession>
<feature type="transmembrane region" description="Helical" evidence="1">
    <location>
        <begin position="319"/>
        <end position="344"/>
    </location>
</feature>
<evidence type="ECO:0000256" key="1">
    <source>
        <dbReference type="SAM" id="Phobius"/>
    </source>
</evidence>
<name>A0AA96F598_9MICO</name>
<dbReference type="Proteomes" id="UP001304125">
    <property type="component" value="Chromosome"/>
</dbReference>
<keyword evidence="1" id="KW-0812">Transmembrane</keyword>
<dbReference type="EMBL" id="CP134879">
    <property type="protein sequence ID" value="WNM24291.1"/>
    <property type="molecule type" value="Genomic_DNA"/>
</dbReference>
<keyword evidence="1" id="KW-1133">Transmembrane helix</keyword>
<dbReference type="RefSeq" id="WP_313497869.1">
    <property type="nucleotide sequence ID" value="NZ_CP134879.1"/>
</dbReference>
<evidence type="ECO:0000313" key="3">
    <source>
        <dbReference type="Proteomes" id="UP001304125"/>
    </source>
</evidence>
<organism evidence="2 3">
    <name type="scientific">Demequina capsici</name>
    <dbReference type="NCBI Taxonomy" id="3075620"/>
    <lineage>
        <taxon>Bacteria</taxon>
        <taxon>Bacillati</taxon>
        <taxon>Actinomycetota</taxon>
        <taxon>Actinomycetes</taxon>
        <taxon>Micrococcales</taxon>
        <taxon>Demequinaceae</taxon>
        <taxon>Demequina</taxon>
    </lineage>
</organism>
<dbReference type="PROSITE" id="PS51257">
    <property type="entry name" value="PROKAR_LIPOPROTEIN"/>
    <property type="match status" value="1"/>
</dbReference>